<protein>
    <recommendedName>
        <fullName evidence="15">Integrase catalytic domain-containing protein</fullName>
    </recommendedName>
</protein>
<proteinExistence type="predicted"/>
<dbReference type="PANTHER" id="PTHR42648">
    <property type="entry name" value="TRANSPOSASE, PUTATIVE-RELATED"/>
    <property type="match status" value="1"/>
</dbReference>
<evidence type="ECO:0000256" key="4">
    <source>
        <dbReference type="ARBA" id="ARBA00022723"/>
    </source>
</evidence>
<evidence type="ECO:0000256" key="10">
    <source>
        <dbReference type="ARBA" id="ARBA00022918"/>
    </source>
</evidence>
<evidence type="ECO:0000256" key="11">
    <source>
        <dbReference type="ARBA" id="ARBA00022932"/>
    </source>
</evidence>
<dbReference type="GO" id="GO:0004519">
    <property type="term" value="F:endonuclease activity"/>
    <property type="evidence" value="ECO:0007669"/>
    <property type="project" value="UniProtKB-KW"/>
</dbReference>
<keyword evidence="6" id="KW-0378">Hydrolase</keyword>
<keyword evidence="11" id="KW-0808">Transferase</keyword>
<keyword evidence="8" id="KW-0694">RNA-binding</keyword>
<feature type="non-terminal residue" evidence="16">
    <location>
        <position position="155"/>
    </location>
</feature>
<dbReference type="Proteomes" id="UP000037035">
    <property type="component" value="Unassembled WGS sequence"/>
</dbReference>
<evidence type="ECO:0000313" key="16">
    <source>
        <dbReference type="EMBL" id="KNZ47756.1"/>
    </source>
</evidence>
<reference evidence="16 17" key="1">
    <citation type="submission" date="2015-08" db="EMBL/GenBank/DDBJ databases">
        <title>Next Generation Sequencing and Analysis of the Genome of Puccinia sorghi L Schw, the Causal Agent of Maize Common Rust.</title>
        <authorList>
            <person name="Rochi L."/>
            <person name="Burguener G."/>
            <person name="Darino M."/>
            <person name="Turjanski A."/>
            <person name="Kreff E."/>
            <person name="Dieguez M.J."/>
            <person name="Sacco F."/>
        </authorList>
    </citation>
    <scope>NUCLEOTIDE SEQUENCE [LARGE SCALE GENOMIC DNA]</scope>
    <source>
        <strain evidence="16 17">RO10H11247</strain>
    </source>
</reference>
<organism evidence="16 17">
    <name type="scientific">Puccinia sorghi</name>
    <dbReference type="NCBI Taxonomy" id="27349"/>
    <lineage>
        <taxon>Eukaryota</taxon>
        <taxon>Fungi</taxon>
        <taxon>Dikarya</taxon>
        <taxon>Basidiomycota</taxon>
        <taxon>Pucciniomycotina</taxon>
        <taxon>Pucciniomycetes</taxon>
        <taxon>Pucciniales</taxon>
        <taxon>Pucciniaceae</taxon>
        <taxon>Puccinia</taxon>
    </lineage>
</organism>
<evidence type="ECO:0000256" key="7">
    <source>
        <dbReference type="ARBA" id="ARBA00022842"/>
    </source>
</evidence>
<keyword evidence="11" id="KW-0239">DNA-directed DNA polymerase</keyword>
<gene>
    <name evidence="16" type="ORF">VP01_6175g1</name>
</gene>
<dbReference type="GO" id="GO:0015074">
    <property type="term" value="P:DNA integration"/>
    <property type="evidence" value="ECO:0007669"/>
    <property type="project" value="UniProtKB-KW"/>
</dbReference>
<keyword evidence="9" id="KW-0229">DNA integration</keyword>
<dbReference type="GO" id="GO:0046872">
    <property type="term" value="F:metal ion binding"/>
    <property type="evidence" value="ECO:0007669"/>
    <property type="project" value="UniProtKB-KW"/>
</dbReference>
<keyword evidence="4" id="KW-0479">Metal-binding</keyword>
<dbReference type="VEuPathDB" id="FungiDB:VP01_6175g1"/>
<dbReference type="InterPro" id="IPR012337">
    <property type="entry name" value="RNaseH-like_sf"/>
</dbReference>
<keyword evidence="7" id="KW-0460">Magnesium</keyword>
<keyword evidence="3" id="KW-0540">Nuclease</keyword>
<dbReference type="InterPro" id="IPR036397">
    <property type="entry name" value="RNaseH_sf"/>
</dbReference>
<dbReference type="AlphaFoldDB" id="A0A0L6UGT4"/>
<dbReference type="GO" id="GO:0006310">
    <property type="term" value="P:DNA recombination"/>
    <property type="evidence" value="ECO:0007669"/>
    <property type="project" value="UniProtKB-KW"/>
</dbReference>
<keyword evidence="17" id="KW-1185">Reference proteome</keyword>
<evidence type="ECO:0000256" key="9">
    <source>
        <dbReference type="ARBA" id="ARBA00022908"/>
    </source>
</evidence>
<evidence type="ECO:0000313" key="17">
    <source>
        <dbReference type="Proteomes" id="UP000037035"/>
    </source>
</evidence>
<dbReference type="InterPro" id="IPR001584">
    <property type="entry name" value="Integrase_cat-core"/>
</dbReference>
<dbReference type="PANTHER" id="PTHR42648:SF11">
    <property type="entry name" value="TRANSPOSON TY4-P GAG-POL POLYPROTEIN"/>
    <property type="match status" value="1"/>
</dbReference>
<evidence type="ECO:0000256" key="3">
    <source>
        <dbReference type="ARBA" id="ARBA00022722"/>
    </source>
</evidence>
<evidence type="ECO:0000256" key="14">
    <source>
        <dbReference type="ARBA" id="ARBA00049244"/>
    </source>
</evidence>
<keyword evidence="1" id="KW-0815">Transposition</keyword>
<keyword evidence="10" id="KW-0695">RNA-directed DNA polymerase</keyword>
<dbReference type="GO" id="GO:0003723">
    <property type="term" value="F:RNA binding"/>
    <property type="evidence" value="ECO:0007669"/>
    <property type="project" value="UniProtKB-KW"/>
</dbReference>
<dbReference type="Gene3D" id="3.30.420.10">
    <property type="entry name" value="Ribonuclease H-like superfamily/Ribonuclease H"/>
    <property type="match status" value="1"/>
</dbReference>
<evidence type="ECO:0000259" key="15">
    <source>
        <dbReference type="PROSITE" id="PS50994"/>
    </source>
</evidence>
<dbReference type="OrthoDB" id="3344688at2759"/>
<dbReference type="EMBL" id="LAVV01011469">
    <property type="protein sequence ID" value="KNZ47756.1"/>
    <property type="molecule type" value="Genomic_DNA"/>
</dbReference>
<sequence>MIYILTVVDSKTRYCSATPLNLKSDIYKILSNILNFESKRCNFINFTMQEYCKEHLIKCQTSDPYTLQQNGLAERHNRTIIESLRTILMDSKINRQYWSKIVKVSTLTLNQIPSHRSNKSPYELLRGRNLPLDFFHPIGNPVSFLNEPKSPSLKL</sequence>
<keyword evidence="12" id="KW-0233">DNA recombination</keyword>
<keyword evidence="2" id="KW-0548">Nucleotidyltransferase</keyword>
<evidence type="ECO:0000256" key="5">
    <source>
        <dbReference type="ARBA" id="ARBA00022759"/>
    </source>
</evidence>
<dbReference type="GO" id="GO:0003887">
    <property type="term" value="F:DNA-directed DNA polymerase activity"/>
    <property type="evidence" value="ECO:0007669"/>
    <property type="project" value="UniProtKB-KW"/>
</dbReference>
<dbReference type="GO" id="GO:0032196">
    <property type="term" value="P:transposition"/>
    <property type="evidence" value="ECO:0007669"/>
    <property type="project" value="UniProtKB-KW"/>
</dbReference>
<name>A0A0L6UGT4_9BASI</name>
<evidence type="ECO:0000256" key="8">
    <source>
        <dbReference type="ARBA" id="ARBA00022884"/>
    </source>
</evidence>
<dbReference type="InterPro" id="IPR039537">
    <property type="entry name" value="Retrotran_Ty1/copia-like"/>
</dbReference>
<dbReference type="SUPFAM" id="SSF53098">
    <property type="entry name" value="Ribonuclease H-like"/>
    <property type="match status" value="1"/>
</dbReference>
<feature type="domain" description="Integrase catalytic" evidence="15">
    <location>
        <begin position="1"/>
        <end position="129"/>
    </location>
</feature>
<comment type="catalytic activity">
    <reaction evidence="13">
        <text>DNA(n) + a 2'-deoxyribonucleoside 5'-triphosphate = DNA(n+1) + diphosphate</text>
        <dbReference type="Rhea" id="RHEA:22508"/>
        <dbReference type="Rhea" id="RHEA-COMP:17339"/>
        <dbReference type="Rhea" id="RHEA-COMP:17340"/>
        <dbReference type="ChEBI" id="CHEBI:33019"/>
        <dbReference type="ChEBI" id="CHEBI:61560"/>
        <dbReference type="ChEBI" id="CHEBI:173112"/>
        <dbReference type="EC" id="2.7.7.49"/>
    </reaction>
</comment>
<dbReference type="GO" id="GO:0005634">
    <property type="term" value="C:nucleus"/>
    <property type="evidence" value="ECO:0007669"/>
    <property type="project" value="UniProtKB-ARBA"/>
</dbReference>
<evidence type="ECO:0000256" key="1">
    <source>
        <dbReference type="ARBA" id="ARBA00022578"/>
    </source>
</evidence>
<keyword evidence="5" id="KW-0255">Endonuclease</keyword>
<comment type="caution">
    <text evidence="16">The sequence shown here is derived from an EMBL/GenBank/DDBJ whole genome shotgun (WGS) entry which is preliminary data.</text>
</comment>
<evidence type="ECO:0000256" key="6">
    <source>
        <dbReference type="ARBA" id="ARBA00022801"/>
    </source>
</evidence>
<comment type="catalytic activity">
    <reaction evidence="14">
        <text>DNA(n) + a 2'-deoxyribonucleoside 5'-triphosphate = DNA(n+1) + diphosphate</text>
        <dbReference type="Rhea" id="RHEA:22508"/>
        <dbReference type="Rhea" id="RHEA-COMP:17339"/>
        <dbReference type="Rhea" id="RHEA-COMP:17340"/>
        <dbReference type="ChEBI" id="CHEBI:33019"/>
        <dbReference type="ChEBI" id="CHEBI:61560"/>
        <dbReference type="ChEBI" id="CHEBI:173112"/>
        <dbReference type="EC" id="2.7.7.7"/>
    </reaction>
</comment>
<evidence type="ECO:0000256" key="2">
    <source>
        <dbReference type="ARBA" id="ARBA00022695"/>
    </source>
</evidence>
<evidence type="ECO:0000256" key="13">
    <source>
        <dbReference type="ARBA" id="ARBA00048173"/>
    </source>
</evidence>
<dbReference type="GO" id="GO:0016787">
    <property type="term" value="F:hydrolase activity"/>
    <property type="evidence" value="ECO:0007669"/>
    <property type="project" value="UniProtKB-KW"/>
</dbReference>
<accession>A0A0L6UGT4</accession>
<evidence type="ECO:0000256" key="12">
    <source>
        <dbReference type="ARBA" id="ARBA00023172"/>
    </source>
</evidence>
<dbReference type="GO" id="GO:0003964">
    <property type="term" value="F:RNA-directed DNA polymerase activity"/>
    <property type="evidence" value="ECO:0007669"/>
    <property type="project" value="UniProtKB-KW"/>
</dbReference>
<dbReference type="PROSITE" id="PS50994">
    <property type="entry name" value="INTEGRASE"/>
    <property type="match status" value="1"/>
</dbReference>